<keyword evidence="5 10" id="KW-0378">Hydrolase</keyword>
<organism evidence="10 11">
    <name type="scientific">Lacipirellula limnantheis</name>
    <dbReference type="NCBI Taxonomy" id="2528024"/>
    <lineage>
        <taxon>Bacteria</taxon>
        <taxon>Pseudomonadati</taxon>
        <taxon>Planctomycetota</taxon>
        <taxon>Planctomycetia</taxon>
        <taxon>Pirellulales</taxon>
        <taxon>Lacipirellulaceae</taxon>
        <taxon>Lacipirellula</taxon>
    </lineage>
</organism>
<dbReference type="PANTHER" id="PTHR42693:SF42">
    <property type="entry name" value="ARYLSULFATASE G"/>
    <property type="match status" value="1"/>
</dbReference>
<dbReference type="AlphaFoldDB" id="A0A517U3L0"/>
<dbReference type="KEGG" id="llh:I41_44200"/>
<evidence type="ECO:0000256" key="2">
    <source>
        <dbReference type="ARBA" id="ARBA00008779"/>
    </source>
</evidence>
<comment type="cofactor">
    <cofactor evidence="1">
        <name>Ca(2+)</name>
        <dbReference type="ChEBI" id="CHEBI:29108"/>
    </cofactor>
</comment>
<feature type="domain" description="Sulfatase N-terminal" evidence="9">
    <location>
        <begin position="34"/>
        <end position="354"/>
    </location>
</feature>
<evidence type="ECO:0000313" key="11">
    <source>
        <dbReference type="Proteomes" id="UP000317909"/>
    </source>
</evidence>
<feature type="compositionally biased region" description="Low complexity" evidence="7">
    <location>
        <begin position="496"/>
        <end position="505"/>
    </location>
</feature>
<keyword evidence="6" id="KW-0106">Calcium</keyword>
<dbReference type="PANTHER" id="PTHR42693">
    <property type="entry name" value="ARYLSULFATASE FAMILY MEMBER"/>
    <property type="match status" value="1"/>
</dbReference>
<dbReference type="GO" id="GO:0046872">
    <property type="term" value="F:metal ion binding"/>
    <property type="evidence" value="ECO:0007669"/>
    <property type="project" value="UniProtKB-KW"/>
</dbReference>
<dbReference type="CDD" id="cd16144">
    <property type="entry name" value="ARS_like"/>
    <property type="match status" value="1"/>
</dbReference>
<comment type="similarity">
    <text evidence="2">Belongs to the sulfatase family.</text>
</comment>
<dbReference type="Pfam" id="PF00884">
    <property type="entry name" value="Sulfatase"/>
    <property type="match status" value="1"/>
</dbReference>
<protein>
    <submittedName>
        <fullName evidence="10">Arylsulfatase</fullName>
        <ecNumber evidence="10">3.1.6.1</ecNumber>
    </submittedName>
</protein>
<evidence type="ECO:0000256" key="7">
    <source>
        <dbReference type="SAM" id="MobiDB-lite"/>
    </source>
</evidence>
<dbReference type="OrthoDB" id="9783154at2"/>
<reference evidence="10 11" key="1">
    <citation type="submission" date="2019-02" db="EMBL/GenBank/DDBJ databases">
        <title>Deep-cultivation of Planctomycetes and their phenomic and genomic characterization uncovers novel biology.</title>
        <authorList>
            <person name="Wiegand S."/>
            <person name="Jogler M."/>
            <person name="Boedeker C."/>
            <person name="Pinto D."/>
            <person name="Vollmers J."/>
            <person name="Rivas-Marin E."/>
            <person name="Kohn T."/>
            <person name="Peeters S.H."/>
            <person name="Heuer A."/>
            <person name="Rast P."/>
            <person name="Oberbeckmann S."/>
            <person name="Bunk B."/>
            <person name="Jeske O."/>
            <person name="Meyerdierks A."/>
            <person name="Storesund J.E."/>
            <person name="Kallscheuer N."/>
            <person name="Luecker S."/>
            <person name="Lage O.M."/>
            <person name="Pohl T."/>
            <person name="Merkel B.J."/>
            <person name="Hornburger P."/>
            <person name="Mueller R.-W."/>
            <person name="Bruemmer F."/>
            <person name="Labrenz M."/>
            <person name="Spormann A.M."/>
            <person name="Op den Camp H."/>
            <person name="Overmann J."/>
            <person name="Amann R."/>
            <person name="Jetten M.S.M."/>
            <person name="Mascher T."/>
            <person name="Medema M.H."/>
            <person name="Devos D.P."/>
            <person name="Kaster A.-K."/>
            <person name="Ovreas L."/>
            <person name="Rohde M."/>
            <person name="Galperin M.Y."/>
            <person name="Jogler C."/>
        </authorList>
    </citation>
    <scope>NUCLEOTIDE SEQUENCE [LARGE SCALE GENOMIC DNA]</scope>
    <source>
        <strain evidence="10 11">I41</strain>
    </source>
</reference>
<evidence type="ECO:0000256" key="3">
    <source>
        <dbReference type="ARBA" id="ARBA00022723"/>
    </source>
</evidence>
<evidence type="ECO:0000256" key="5">
    <source>
        <dbReference type="ARBA" id="ARBA00022801"/>
    </source>
</evidence>
<evidence type="ECO:0000259" key="9">
    <source>
        <dbReference type="Pfam" id="PF00884"/>
    </source>
</evidence>
<evidence type="ECO:0000313" key="10">
    <source>
        <dbReference type="EMBL" id="QDT75210.1"/>
    </source>
</evidence>
<keyword evidence="4 8" id="KW-0732">Signal</keyword>
<dbReference type="Gene3D" id="3.30.1120.10">
    <property type="match status" value="1"/>
</dbReference>
<proteinExistence type="inferred from homology"/>
<evidence type="ECO:0000256" key="1">
    <source>
        <dbReference type="ARBA" id="ARBA00001913"/>
    </source>
</evidence>
<sequence length="505" mass="55536" precursor="true">MNRLRKFSVFACLLTVGALNISASRAKAADAKRPNIIFILADDLGYTDVSCYGSKYYETPNIDRMAAEGARFTDGYTCGPNCQPTRAALHSGQYGPRTGVYTVGNIDRFNWRQRSLRPVDNVTELPLDKVTLANSLKKAGYATGMFGKWHLGEDKDHHPSARGFDEAIASAGKHFNFKTNPPTEHDEDAYLADFLTDRAVDFIDRHQDEPFFLYLPHYGVHGPHEAKEELIAKFKDKPAAGGHHDPTYAAMIASVDESVGRVLAKLEELGIAENTLVIFSSDNGGVGGYDRVGLDKKIGITDNAPLKGGKGTLYEGGVRVPYVFRWKGTVKPGQTESTPINSVDLYPTLVELAGGELPADYPLDGVSYASLLKEQKPLERGKPLFWHFPGYLGATADTWRTTPVSVVRDGDWKLLEYLEDGHLELYNLRDDLSETNNLASAKPEQARELHGKLHAWREEIDAPLPTRNTPVADAEQPKAGKKGKKNRRGQGKRAAKQAATAAAPE</sequence>
<dbReference type="EMBL" id="CP036339">
    <property type="protein sequence ID" value="QDT75210.1"/>
    <property type="molecule type" value="Genomic_DNA"/>
</dbReference>
<evidence type="ECO:0000256" key="4">
    <source>
        <dbReference type="ARBA" id="ARBA00022729"/>
    </source>
</evidence>
<dbReference type="GO" id="GO:0004065">
    <property type="term" value="F:arylsulfatase activity"/>
    <property type="evidence" value="ECO:0007669"/>
    <property type="project" value="UniProtKB-EC"/>
</dbReference>
<dbReference type="SUPFAM" id="SSF53649">
    <property type="entry name" value="Alkaline phosphatase-like"/>
    <property type="match status" value="1"/>
</dbReference>
<name>A0A517U3L0_9BACT</name>
<keyword evidence="3" id="KW-0479">Metal-binding</keyword>
<feature type="signal peptide" evidence="8">
    <location>
        <begin position="1"/>
        <end position="28"/>
    </location>
</feature>
<dbReference type="EC" id="3.1.6.1" evidence="10"/>
<dbReference type="Proteomes" id="UP000317909">
    <property type="component" value="Chromosome"/>
</dbReference>
<dbReference type="RefSeq" id="WP_145434893.1">
    <property type="nucleotide sequence ID" value="NZ_CP036339.1"/>
</dbReference>
<dbReference type="Gene3D" id="3.40.720.10">
    <property type="entry name" value="Alkaline Phosphatase, subunit A"/>
    <property type="match status" value="1"/>
</dbReference>
<evidence type="ECO:0000256" key="6">
    <source>
        <dbReference type="ARBA" id="ARBA00022837"/>
    </source>
</evidence>
<feature type="region of interest" description="Disordered" evidence="7">
    <location>
        <begin position="458"/>
        <end position="505"/>
    </location>
</feature>
<feature type="compositionally biased region" description="Basic residues" evidence="7">
    <location>
        <begin position="479"/>
        <end position="495"/>
    </location>
</feature>
<feature type="chain" id="PRO_5022049117" evidence="8">
    <location>
        <begin position="29"/>
        <end position="505"/>
    </location>
</feature>
<keyword evidence="11" id="KW-1185">Reference proteome</keyword>
<accession>A0A517U3L0</accession>
<gene>
    <name evidence="10" type="primary">atsA_21</name>
    <name evidence="10" type="ORF">I41_44200</name>
</gene>
<dbReference type="InterPro" id="IPR000917">
    <property type="entry name" value="Sulfatase_N"/>
</dbReference>
<dbReference type="InterPro" id="IPR017850">
    <property type="entry name" value="Alkaline_phosphatase_core_sf"/>
</dbReference>
<dbReference type="InterPro" id="IPR050738">
    <property type="entry name" value="Sulfatase"/>
</dbReference>
<evidence type="ECO:0000256" key="8">
    <source>
        <dbReference type="SAM" id="SignalP"/>
    </source>
</evidence>